<organism evidence="10 11">
    <name type="scientific">Strigamia maritima</name>
    <name type="common">European centipede</name>
    <name type="synonym">Geophilus maritimus</name>
    <dbReference type="NCBI Taxonomy" id="126957"/>
    <lineage>
        <taxon>Eukaryota</taxon>
        <taxon>Metazoa</taxon>
        <taxon>Ecdysozoa</taxon>
        <taxon>Arthropoda</taxon>
        <taxon>Myriapoda</taxon>
        <taxon>Chilopoda</taxon>
        <taxon>Pleurostigmophora</taxon>
        <taxon>Geophilomorpha</taxon>
        <taxon>Linotaeniidae</taxon>
        <taxon>Strigamia</taxon>
    </lineage>
</organism>
<dbReference type="PROSITE" id="PS51410">
    <property type="entry name" value="BH4_AAA_HYDROXYL_2"/>
    <property type="match status" value="1"/>
</dbReference>
<dbReference type="PANTHER" id="PTHR11473">
    <property type="entry name" value="AROMATIC AMINO ACID HYDROXYLASE"/>
    <property type="match status" value="1"/>
</dbReference>
<keyword evidence="6" id="KW-0503">Monooxygenase</keyword>
<comment type="cofactor">
    <cofactor evidence="1 8">
        <name>Fe(2+)</name>
        <dbReference type="ChEBI" id="CHEBI:29033"/>
    </cofactor>
</comment>
<dbReference type="PROSITE" id="PS00367">
    <property type="entry name" value="BH4_AAA_HYDROXYL_1"/>
    <property type="match status" value="1"/>
</dbReference>
<dbReference type="FunFam" id="1.10.800.10:FF:000004">
    <property type="entry name" value="Tyrosine 3-monooxygenase"/>
    <property type="match status" value="1"/>
</dbReference>
<evidence type="ECO:0000313" key="10">
    <source>
        <dbReference type="EnsemblMetazoa" id="SMAR003962-PA"/>
    </source>
</evidence>
<dbReference type="EnsemblMetazoa" id="SMAR003962-RA">
    <property type="protein sequence ID" value="SMAR003962-PA"/>
    <property type="gene ID" value="SMAR003962"/>
</dbReference>
<dbReference type="GO" id="GO:0030424">
    <property type="term" value="C:axon"/>
    <property type="evidence" value="ECO:0007669"/>
    <property type="project" value="TreeGrafter"/>
</dbReference>
<evidence type="ECO:0000256" key="8">
    <source>
        <dbReference type="PIRSR" id="PIRSR601273-2"/>
    </source>
</evidence>
<dbReference type="PANTHER" id="PTHR11473:SF15">
    <property type="entry name" value="TYROSINE 3-MONOOXYGENASE"/>
    <property type="match status" value="1"/>
</dbReference>
<dbReference type="GO" id="GO:0043204">
    <property type="term" value="C:perikaryon"/>
    <property type="evidence" value="ECO:0007669"/>
    <property type="project" value="TreeGrafter"/>
</dbReference>
<reference evidence="11" key="1">
    <citation type="submission" date="2011-05" db="EMBL/GenBank/DDBJ databases">
        <authorList>
            <person name="Richards S.R."/>
            <person name="Qu J."/>
            <person name="Jiang H."/>
            <person name="Jhangiani S.N."/>
            <person name="Agravi P."/>
            <person name="Goodspeed R."/>
            <person name="Gross S."/>
            <person name="Mandapat C."/>
            <person name="Jackson L."/>
            <person name="Mathew T."/>
            <person name="Pu L."/>
            <person name="Thornton R."/>
            <person name="Saada N."/>
            <person name="Wilczek-Boney K.B."/>
            <person name="Lee S."/>
            <person name="Kovar C."/>
            <person name="Wu Y."/>
            <person name="Scherer S.E."/>
            <person name="Worley K.C."/>
            <person name="Muzny D.M."/>
            <person name="Gibbs R."/>
        </authorList>
    </citation>
    <scope>NUCLEOTIDE SEQUENCE</scope>
    <source>
        <strain evidence="11">Brora</strain>
    </source>
</reference>
<dbReference type="OMA" id="SVEHGYP"/>
<dbReference type="InterPro" id="IPR036951">
    <property type="entry name" value="ArAA_hydroxylase_sf"/>
</dbReference>
<protein>
    <recommendedName>
        <fullName evidence="9">Biopterin-dependent aromatic amino acid hydroxylase family profile domain-containing protein</fullName>
    </recommendedName>
</protein>
<evidence type="ECO:0000313" key="11">
    <source>
        <dbReference type="Proteomes" id="UP000014500"/>
    </source>
</evidence>
<dbReference type="PIRSF" id="PIRSF000336">
    <property type="entry name" value="TH"/>
    <property type="match status" value="1"/>
</dbReference>
<dbReference type="EMBL" id="JH431426">
    <property type="status" value="NOT_ANNOTATED_CDS"/>
    <property type="molecule type" value="Genomic_DNA"/>
</dbReference>
<dbReference type="InterPro" id="IPR018301">
    <property type="entry name" value="ArAA_hydroxylase_Fe/CU_BS"/>
</dbReference>
<dbReference type="InterPro" id="IPR045865">
    <property type="entry name" value="ACT-like_dom_sf"/>
</dbReference>
<dbReference type="Pfam" id="PF00351">
    <property type="entry name" value="Biopterin_H"/>
    <property type="match status" value="1"/>
</dbReference>
<dbReference type="HOGENOM" id="CLU_023198_0_1_1"/>
<dbReference type="PhylomeDB" id="T1IS97"/>
<evidence type="ECO:0000256" key="4">
    <source>
        <dbReference type="ARBA" id="ARBA00023002"/>
    </source>
</evidence>
<dbReference type="GO" id="GO:0048066">
    <property type="term" value="P:developmental pigmentation"/>
    <property type="evidence" value="ECO:0007669"/>
    <property type="project" value="UniProtKB-ARBA"/>
</dbReference>
<dbReference type="GO" id="GO:0004511">
    <property type="term" value="F:tyrosine 3-monooxygenase activity"/>
    <property type="evidence" value="ECO:0007669"/>
    <property type="project" value="TreeGrafter"/>
</dbReference>
<evidence type="ECO:0000256" key="5">
    <source>
        <dbReference type="ARBA" id="ARBA00023004"/>
    </source>
</evidence>
<comment type="similarity">
    <text evidence="2">Belongs to the biopterin-dependent aromatic amino acid hydroxylase family.</text>
</comment>
<dbReference type="AlphaFoldDB" id="T1IS97"/>
<dbReference type="PRINTS" id="PR00372">
    <property type="entry name" value="FYWHYDRXLASE"/>
</dbReference>
<dbReference type="GO" id="GO:0005506">
    <property type="term" value="F:iron ion binding"/>
    <property type="evidence" value="ECO:0007669"/>
    <property type="project" value="InterPro"/>
</dbReference>
<reference evidence="10" key="2">
    <citation type="submission" date="2015-02" db="UniProtKB">
        <authorList>
            <consortium name="EnsemblMetazoa"/>
        </authorList>
    </citation>
    <scope>IDENTIFICATION</scope>
</reference>
<keyword evidence="4" id="KW-0560">Oxidoreductase</keyword>
<keyword evidence="3 7" id="KW-0479">Metal-binding</keyword>
<dbReference type="InterPro" id="IPR019773">
    <property type="entry name" value="Tyrosine_3-monooxygenase-like"/>
</dbReference>
<feature type="domain" description="Biopterin-dependent aromatic amino acid hydroxylase family profile" evidence="9">
    <location>
        <begin position="153"/>
        <end position="500"/>
    </location>
</feature>
<feature type="binding site" evidence="7">
    <location>
        <position position="377"/>
    </location>
    <ligand>
        <name>Fe cation</name>
        <dbReference type="ChEBI" id="CHEBI:24875"/>
    </ligand>
</feature>
<feature type="binding site" evidence="7">
    <location>
        <position position="332"/>
    </location>
    <ligand>
        <name>Fe cation</name>
        <dbReference type="ChEBI" id="CHEBI:24875"/>
    </ligand>
</feature>
<dbReference type="GO" id="GO:0005737">
    <property type="term" value="C:cytoplasm"/>
    <property type="evidence" value="ECO:0007669"/>
    <property type="project" value="TreeGrafter"/>
</dbReference>
<dbReference type="InterPro" id="IPR001273">
    <property type="entry name" value="ArAA_hydroxylase"/>
</dbReference>
<dbReference type="InterPro" id="IPR019774">
    <property type="entry name" value="Aromatic-AA_hydroxylase_C"/>
</dbReference>
<evidence type="ECO:0000256" key="6">
    <source>
        <dbReference type="ARBA" id="ARBA00023033"/>
    </source>
</evidence>
<sequence>MQATASTNRTWFAMKKSYSIENGYPARRRSLVDDAKFESVINKQAKNSLVEEQRSISNDELLEEEVFLSTVCDDDNNIPKTTSVILMLREGISSFGRILKSIENFKGVILHLESRAAKKPGVQIEVLVTLEITRNHLLNLLKTLRQSSSLVDVSVLTEQHLSIKAPWLPRHISDLDHCNHLMTKFEPDLDQEHPGFADKLYRARRKEIADVAFEYRHGQPIPRIQYNEDEIKTWGVVYNQLLNLFPTHACKQHIQAFQMLEKECGYKPDNIPQLEDISNFLKKRTGFSLRPAAGLLTSRDFLASLAHRVFQCTQYVRHSSSPNHSPEPDCIHELLGHVPMLADPEFAVFSQELGLASLGATDDEIEKFATIYWFTVEFGVCKEQGHSRAYGAGLLSSYGELKHALSSTPELRSFDPNKAAIQPYQDQDYQDVYFVAESLDDARAKFRNWLTLNLRRPFEVYYNAFTQTVEILDSIDQFDAILGSLKSDIMRLCNAVNRLKMK</sequence>
<accession>T1IS97</accession>
<dbReference type="InterPro" id="IPR036329">
    <property type="entry name" value="Aro-AA_hydroxylase_C_sf"/>
</dbReference>
<name>T1IS97_STRMM</name>
<feature type="binding site" evidence="7">
    <location>
        <position position="337"/>
    </location>
    <ligand>
        <name>Fe cation</name>
        <dbReference type="ChEBI" id="CHEBI:24875"/>
    </ligand>
</feature>
<dbReference type="SUPFAM" id="SSF56534">
    <property type="entry name" value="Aromatic aminoacid monoxygenases, catalytic and oligomerization domains"/>
    <property type="match status" value="1"/>
</dbReference>
<evidence type="ECO:0000256" key="3">
    <source>
        <dbReference type="ARBA" id="ARBA00022723"/>
    </source>
</evidence>
<evidence type="ECO:0000256" key="2">
    <source>
        <dbReference type="ARBA" id="ARBA00009712"/>
    </source>
</evidence>
<keyword evidence="5 7" id="KW-0408">Iron</keyword>
<dbReference type="STRING" id="126957.T1IS97"/>
<evidence type="ECO:0000256" key="1">
    <source>
        <dbReference type="ARBA" id="ARBA00001954"/>
    </source>
</evidence>
<proteinExistence type="inferred from homology"/>
<dbReference type="Proteomes" id="UP000014500">
    <property type="component" value="Unassembled WGS sequence"/>
</dbReference>
<evidence type="ECO:0000259" key="9">
    <source>
        <dbReference type="PROSITE" id="PS51410"/>
    </source>
</evidence>
<keyword evidence="11" id="KW-1185">Reference proteome</keyword>
<evidence type="ECO:0000256" key="7">
    <source>
        <dbReference type="PIRSR" id="PIRSR000336-1"/>
    </source>
</evidence>
<dbReference type="SUPFAM" id="SSF55021">
    <property type="entry name" value="ACT-like"/>
    <property type="match status" value="1"/>
</dbReference>
<dbReference type="GO" id="GO:0006585">
    <property type="term" value="P:dopamine biosynthetic process from tyrosine"/>
    <property type="evidence" value="ECO:0007669"/>
    <property type="project" value="TreeGrafter"/>
</dbReference>
<dbReference type="eggNOG" id="KOG3820">
    <property type="taxonomic scope" value="Eukaryota"/>
</dbReference>
<dbReference type="Gene3D" id="1.10.800.10">
    <property type="entry name" value="Aromatic amino acid hydroxylase"/>
    <property type="match status" value="1"/>
</dbReference>